<feature type="region of interest" description="Disordered" evidence="1">
    <location>
        <begin position="197"/>
        <end position="221"/>
    </location>
</feature>
<keyword evidence="4" id="KW-1185">Reference proteome</keyword>
<dbReference type="KEGG" id="ota:OT_ostta16g02195"/>
<dbReference type="GO" id="GO:0016491">
    <property type="term" value="F:oxidoreductase activity"/>
    <property type="evidence" value="ECO:0007669"/>
    <property type="project" value="InterPro"/>
</dbReference>
<evidence type="ECO:0000259" key="2">
    <source>
        <dbReference type="Pfam" id="PF07992"/>
    </source>
</evidence>
<dbReference type="AlphaFoldDB" id="A0A096P875"/>
<reference evidence="3 4" key="2">
    <citation type="journal article" date="2014" name="BMC Genomics">
        <title>An improved genome of the model marine alga Ostreococcus tauri unfolds by assessing Illumina de novo assemblies.</title>
        <authorList>
            <person name="Blanc-Mathieu R."/>
            <person name="Verhelst B."/>
            <person name="Derelle E."/>
            <person name="Rombauts S."/>
            <person name="Bouget F.Y."/>
            <person name="Carre I."/>
            <person name="Chateau A."/>
            <person name="Eyre-Walker A."/>
            <person name="Grimsley N."/>
            <person name="Moreau H."/>
            <person name="Piegu B."/>
            <person name="Rivals E."/>
            <person name="Schackwitz W."/>
            <person name="Van de Peer Y."/>
            <person name="Piganeau G."/>
        </authorList>
    </citation>
    <scope>NUCLEOTIDE SEQUENCE [LARGE SCALE GENOMIC DNA]</scope>
    <source>
        <strain evidence="4">OTTH 0595 / CCAP 157/2 / RCC745</strain>
    </source>
</reference>
<protein>
    <submittedName>
        <fullName evidence="3">Pyridine nucleotide-disulphide oxidoreductase,FAD/NAD(P)-binding domain</fullName>
    </submittedName>
</protein>
<accession>A0A096P875</accession>
<reference evidence="4" key="1">
    <citation type="journal article" date="2006" name="Proc. Natl. Acad. Sci. U.S.A.">
        <title>Genome analysis of the smallest free-living eukaryote Ostreococcus tauri unveils many unique features.</title>
        <authorList>
            <person name="Derelle E."/>
            <person name="Ferraz C."/>
            <person name="Rombauts S."/>
            <person name="Rouze P."/>
            <person name="Worden A.Z."/>
            <person name="Robbens S."/>
            <person name="Partensky F."/>
            <person name="Degroeve S."/>
            <person name="Echeynie S."/>
            <person name="Cooke R."/>
            <person name="Saeys Y."/>
            <person name="Wuyts J."/>
            <person name="Jabbari K."/>
            <person name="Bowler C."/>
            <person name="Panaud O."/>
            <person name="Piegu B."/>
            <person name="Ball S.G."/>
            <person name="Ral J.-P."/>
            <person name="Bouget F.-Y."/>
            <person name="Piganeau G."/>
            <person name="De Baets B."/>
            <person name="Picard A."/>
            <person name="Delseny M."/>
            <person name="Demaille J."/>
            <person name="Van de Peer Y."/>
            <person name="Moreau H."/>
        </authorList>
    </citation>
    <scope>NUCLEOTIDE SEQUENCE [LARGE SCALE GENOMIC DNA]</scope>
    <source>
        <strain evidence="4">OTTH 0595 / CCAP 157/2 / RCC745</strain>
    </source>
</reference>
<evidence type="ECO:0000256" key="1">
    <source>
        <dbReference type="SAM" id="MobiDB-lite"/>
    </source>
</evidence>
<dbReference type="Proteomes" id="UP000009170">
    <property type="component" value="Unassembled WGS sequence"/>
</dbReference>
<organism evidence="3 4">
    <name type="scientific">Ostreococcus tauri</name>
    <name type="common">Marine green alga</name>
    <dbReference type="NCBI Taxonomy" id="70448"/>
    <lineage>
        <taxon>Eukaryota</taxon>
        <taxon>Viridiplantae</taxon>
        <taxon>Chlorophyta</taxon>
        <taxon>Mamiellophyceae</taxon>
        <taxon>Mamiellales</taxon>
        <taxon>Bathycoccaceae</taxon>
        <taxon>Ostreococcus</taxon>
    </lineage>
</organism>
<dbReference type="SUPFAM" id="SSF51905">
    <property type="entry name" value="FAD/NAD(P)-binding domain"/>
    <property type="match status" value="1"/>
</dbReference>
<dbReference type="EMBL" id="CAID01000016">
    <property type="protein sequence ID" value="CEG00430.1"/>
    <property type="molecule type" value="Genomic_DNA"/>
</dbReference>
<evidence type="ECO:0000313" key="3">
    <source>
        <dbReference type="EMBL" id="CEG00430.1"/>
    </source>
</evidence>
<feature type="domain" description="FAD/NAD(P)-binding" evidence="2">
    <location>
        <begin position="49"/>
        <end position="190"/>
    </location>
</feature>
<sequence>MCRACRARGRARASTSSPVTVVDAAVDVACAPCDDDDASATPRSMRSNYDVVVVGAGAAGASFARTWSDESATRGRSCVVVARDGAATMARAREIGRRTTRWDAETTALGDAFASTIDVVRGDVVDADAVAKTVMIRTALGATRAVGYGTLVIASGGVPRSPTPAGAATGAVDVRFVRDVESVDAVARALGDAARGAKRVGRGPGTGGVAPRTRGRVVGRA</sequence>
<name>A0A096P875_OSTTA</name>
<comment type="caution">
    <text evidence="3">The sequence shown here is derived from an EMBL/GenBank/DDBJ whole genome shotgun (WGS) entry which is preliminary data.</text>
</comment>
<proteinExistence type="predicted"/>
<dbReference type="InterPro" id="IPR023753">
    <property type="entry name" value="FAD/NAD-binding_dom"/>
</dbReference>
<dbReference type="Gene3D" id="3.50.50.60">
    <property type="entry name" value="FAD/NAD(P)-binding domain"/>
    <property type="match status" value="2"/>
</dbReference>
<dbReference type="Pfam" id="PF07992">
    <property type="entry name" value="Pyr_redox_2"/>
    <property type="match status" value="1"/>
</dbReference>
<gene>
    <name evidence="3" type="ORF">OT_ostta16g02195</name>
</gene>
<dbReference type="InParanoid" id="A0A096P875"/>
<dbReference type="GeneID" id="34946495"/>
<dbReference type="RefSeq" id="XP_022840374.1">
    <property type="nucleotide sequence ID" value="XM_022985582.1"/>
</dbReference>
<dbReference type="InterPro" id="IPR036188">
    <property type="entry name" value="FAD/NAD-bd_sf"/>
</dbReference>
<evidence type="ECO:0000313" key="4">
    <source>
        <dbReference type="Proteomes" id="UP000009170"/>
    </source>
</evidence>